<protein>
    <submittedName>
        <fullName evidence="3">Universal stress protein UspA</fullName>
    </submittedName>
</protein>
<dbReference type="InterPro" id="IPR006016">
    <property type="entry name" value="UspA"/>
</dbReference>
<dbReference type="Pfam" id="PF00582">
    <property type="entry name" value="Usp"/>
    <property type="match status" value="2"/>
</dbReference>
<organism evidence="3 4">
    <name type="scientific">Mycolicibacterium monacense</name>
    <name type="common">Mycobacterium monacense</name>
    <dbReference type="NCBI Taxonomy" id="85693"/>
    <lineage>
        <taxon>Bacteria</taxon>
        <taxon>Bacillati</taxon>
        <taxon>Actinomycetota</taxon>
        <taxon>Actinomycetes</taxon>
        <taxon>Mycobacteriales</taxon>
        <taxon>Mycobacteriaceae</taxon>
        <taxon>Mycolicibacterium</taxon>
    </lineage>
</organism>
<dbReference type="PANTHER" id="PTHR46268">
    <property type="entry name" value="STRESS RESPONSE PROTEIN NHAX"/>
    <property type="match status" value="1"/>
</dbReference>
<dbReference type="PRINTS" id="PR01438">
    <property type="entry name" value="UNVRSLSTRESS"/>
</dbReference>
<dbReference type="Proteomes" id="UP000466039">
    <property type="component" value="Chromosome"/>
</dbReference>
<feature type="domain" description="UspA" evidence="2">
    <location>
        <begin position="157"/>
        <end position="291"/>
    </location>
</feature>
<reference evidence="3 4" key="1">
    <citation type="journal article" date="2019" name="Emerg. Microbes Infect.">
        <title>Comprehensive subspecies identification of 175 nontuberculous mycobacteria species based on 7547 genomic profiles.</title>
        <authorList>
            <person name="Matsumoto Y."/>
            <person name="Kinjo T."/>
            <person name="Motooka D."/>
            <person name="Nabeya D."/>
            <person name="Jung N."/>
            <person name="Uechi K."/>
            <person name="Horii T."/>
            <person name="Iida T."/>
            <person name="Fujita J."/>
            <person name="Nakamura S."/>
        </authorList>
    </citation>
    <scope>NUCLEOTIDE SEQUENCE [LARGE SCALE GENOMIC DNA]</scope>
    <source>
        <strain evidence="3 4">JCM 15658</strain>
    </source>
</reference>
<feature type="domain" description="UspA" evidence="2">
    <location>
        <begin position="8"/>
        <end position="142"/>
    </location>
</feature>
<dbReference type="Gene3D" id="3.40.50.12370">
    <property type="match status" value="1"/>
</dbReference>
<dbReference type="PANTHER" id="PTHR46268:SF15">
    <property type="entry name" value="UNIVERSAL STRESS PROTEIN HP_0031"/>
    <property type="match status" value="1"/>
</dbReference>
<dbReference type="EMBL" id="AP022617">
    <property type="protein sequence ID" value="BBZ62166.1"/>
    <property type="molecule type" value="Genomic_DNA"/>
</dbReference>
<evidence type="ECO:0000259" key="2">
    <source>
        <dbReference type="Pfam" id="PF00582"/>
    </source>
</evidence>
<evidence type="ECO:0000313" key="3">
    <source>
        <dbReference type="EMBL" id="BBZ62166.1"/>
    </source>
</evidence>
<evidence type="ECO:0000256" key="1">
    <source>
        <dbReference type="ARBA" id="ARBA00008791"/>
    </source>
</evidence>
<comment type="similarity">
    <text evidence="1">Belongs to the universal stress protein A family.</text>
</comment>
<proteinExistence type="inferred from homology"/>
<gene>
    <name evidence="3" type="ORF">MMON_34670</name>
</gene>
<keyword evidence="4" id="KW-1185">Reference proteome</keyword>
<accession>A0AAD1N0T7</accession>
<sequence>MGGGSVMRLVVGYLATPGGADALALGVRLARTLGAELDICIMLPSDRALPAMVPTGEHDDLLARQAEKWLADAMASVPADVSAHSHLVFTDSAADGLITEAGRLGADAIVVGGSGGGLAGSYTLGSVVNQLLHSAPMPVAVAPRGLRDSPVERVREVTCALGRREGADLLLEHAVRFSSAAGTPLRLVSLVALDPTFGVLRGDVDAVRHRALEHANQTLEAAKRGLPEGIPVTSLTVDGRGVEDAVAKLEWHDGDLIMVGSSRLSAPRRLFLGSTAAKMLRVLHVPVVVIPRDQLTPEDLP</sequence>
<name>A0AAD1N0T7_MYCMB</name>
<dbReference type="AlphaFoldDB" id="A0AAD1N0T7"/>
<dbReference type="CDD" id="cd00293">
    <property type="entry name" value="USP-like"/>
    <property type="match status" value="2"/>
</dbReference>
<dbReference type="SUPFAM" id="SSF52402">
    <property type="entry name" value="Adenine nucleotide alpha hydrolases-like"/>
    <property type="match status" value="2"/>
</dbReference>
<evidence type="ECO:0000313" key="4">
    <source>
        <dbReference type="Proteomes" id="UP000466039"/>
    </source>
</evidence>
<dbReference type="InterPro" id="IPR006015">
    <property type="entry name" value="Universal_stress_UspA"/>
</dbReference>